<feature type="chain" id="PRO_5043552227" description="Ig-like domain-containing protein" evidence="3">
    <location>
        <begin position="20"/>
        <end position="152"/>
    </location>
</feature>
<dbReference type="InterPro" id="IPR013783">
    <property type="entry name" value="Ig-like_fold"/>
</dbReference>
<comment type="caution">
    <text evidence="5">The sequence shown here is derived from an EMBL/GenBank/DDBJ whole genome shotgun (WGS) entry which is preliminary data.</text>
</comment>
<dbReference type="EMBL" id="JANPWB010000011">
    <property type="protein sequence ID" value="KAJ1121856.1"/>
    <property type="molecule type" value="Genomic_DNA"/>
</dbReference>
<keyword evidence="6" id="KW-1185">Reference proteome</keyword>
<dbReference type="Gene3D" id="2.60.40.10">
    <property type="entry name" value="Immunoglobulins"/>
    <property type="match status" value="1"/>
</dbReference>
<dbReference type="InterPro" id="IPR007110">
    <property type="entry name" value="Ig-like_dom"/>
</dbReference>
<dbReference type="GO" id="GO:0007166">
    <property type="term" value="P:cell surface receptor signaling pathway"/>
    <property type="evidence" value="ECO:0007669"/>
    <property type="project" value="TreeGrafter"/>
</dbReference>
<reference evidence="5" key="1">
    <citation type="journal article" date="2022" name="bioRxiv">
        <title>Sequencing and chromosome-scale assembly of the giantPleurodeles waltlgenome.</title>
        <authorList>
            <person name="Brown T."/>
            <person name="Elewa A."/>
            <person name="Iarovenko S."/>
            <person name="Subramanian E."/>
            <person name="Araus A.J."/>
            <person name="Petzold A."/>
            <person name="Susuki M."/>
            <person name="Suzuki K.-i.T."/>
            <person name="Hayashi T."/>
            <person name="Toyoda A."/>
            <person name="Oliveira C."/>
            <person name="Osipova E."/>
            <person name="Leigh N.D."/>
            <person name="Simon A."/>
            <person name="Yun M.H."/>
        </authorList>
    </citation>
    <scope>NUCLEOTIDE SEQUENCE</scope>
    <source>
        <strain evidence="5">20211129_DDA</strain>
        <tissue evidence="5">Liver</tissue>
    </source>
</reference>
<accession>A0AAV7P2M8</accession>
<evidence type="ECO:0000256" key="1">
    <source>
        <dbReference type="ARBA" id="ARBA00022729"/>
    </source>
</evidence>
<keyword evidence="2" id="KW-0391">Immunity</keyword>
<dbReference type="SUPFAM" id="SSF48726">
    <property type="entry name" value="Immunoglobulin"/>
    <property type="match status" value="1"/>
</dbReference>
<evidence type="ECO:0000313" key="6">
    <source>
        <dbReference type="Proteomes" id="UP001066276"/>
    </source>
</evidence>
<evidence type="ECO:0000256" key="2">
    <source>
        <dbReference type="ARBA" id="ARBA00022859"/>
    </source>
</evidence>
<dbReference type="GO" id="GO:0002376">
    <property type="term" value="P:immune system process"/>
    <property type="evidence" value="ECO:0007669"/>
    <property type="project" value="UniProtKB-KW"/>
</dbReference>
<protein>
    <recommendedName>
        <fullName evidence="4">Ig-like domain-containing protein</fullName>
    </recommendedName>
</protein>
<dbReference type="InterPro" id="IPR050413">
    <property type="entry name" value="TCR_beta_variable"/>
</dbReference>
<dbReference type="SMART" id="SM00406">
    <property type="entry name" value="IGv"/>
    <property type="match status" value="1"/>
</dbReference>
<dbReference type="PANTHER" id="PTHR23268">
    <property type="entry name" value="T-CELL RECEPTOR BETA CHAIN"/>
    <property type="match status" value="1"/>
</dbReference>
<dbReference type="Pfam" id="PF07686">
    <property type="entry name" value="V-set"/>
    <property type="match status" value="1"/>
</dbReference>
<dbReference type="AlphaFoldDB" id="A0AAV7P2M8"/>
<evidence type="ECO:0000256" key="3">
    <source>
        <dbReference type="SAM" id="SignalP"/>
    </source>
</evidence>
<dbReference type="GO" id="GO:0005886">
    <property type="term" value="C:plasma membrane"/>
    <property type="evidence" value="ECO:0007669"/>
    <property type="project" value="TreeGrafter"/>
</dbReference>
<sequence>MHGSCSLCALLLFFHYEEPQTILQSPPFLSVPPGTAVEMSCSVEGTSSLLMYWYGKAPKQPFEVMFLSRGTGMLDDSPETHFRAERPGAQHFILRADSVRQNDTAQYYCAWSITVSDRMLRAAQKPLLELKGEWSLHSTADRICAMKADLSE</sequence>
<dbReference type="PROSITE" id="PS50835">
    <property type="entry name" value="IG_LIKE"/>
    <property type="match status" value="1"/>
</dbReference>
<feature type="signal peptide" evidence="3">
    <location>
        <begin position="1"/>
        <end position="19"/>
    </location>
</feature>
<proteinExistence type="predicted"/>
<dbReference type="InterPro" id="IPR036179">
    <property type="entry name" value="Ig-like_dom_sf"/>
</dbReference>
<keyword evidence="1 3" id="KW-0732">Signal</keyword>
<dbReference type="PANTHER" id="PTHR23268:SF31">
    <property type="entry name" value="T CELL RECEPTOR BETA VARIABLE 30"/>
    <property type="match status" value="1"/>
</dbReference>
<feature type="domain" description="Ig-like" evidence="4">
    <location>
        <begin position="19"/>
        <end position="109"/>
    </location>
</feature>
<dbReference type="InterPro" id="IPR013106">
    <property type="entry name" value="Ig_V-set"/>
</dbReference>
<organism evidence="5 6">
    <name type="scientific">Pleurodeles waltl</name>
    <name type="common">Iberian ribbed newt</name>
    <dbReference type="NCBI Taxonomy" id="8319"/>
    <lineage>
        <taxon>Eukaryota</taxon>
        <taxon>Metazoa</taxon>
        <taxon>Chordata</taxon>
        <taxon>Craniata</taxon>
        <taxon>Vertebrata</taxon>
        <taxon>Euteleostomi</taxon>
        <taxon>Amphibia</taxon>
        <taxon>Batrachia</taxon>
        <taxon>Caudata</taxon>
        <taxon>Salamandroidea</taxon>
        <taxon>Salamandridae</taxon>
        <taxon>Pleurodelinae</taxon>
        <taxon>Pleurodeles</taxon>
    </lineage>
</organism>
<evidence type="ECO:0000313" key="5">
    <source>
        <dbReference type="EMBL" id="KAJ1121856.1"/>
    </source>
</evidence>
<evidence type="ECO:0000259" key="4">
    <source>
        <dbReference type="PROSITE" id="PS50835"/>
    </source>
</evidence>
<dbReference type="Proteomes" id="UP001066276">
    <property type="component" value="Chromosome 7"/>
</dbReference>
<gene>
    <name evidence="5" type="ORF">NDU88_000374</name>
</gene>
<name>A0AAV7P2M8_PLEWA</name>